<keyword evidence="1" id="KW-1133">Transmembrane helix</keyword>
<feature type="transmembrane region" description="Helical" evidence="1">
    <location>
        <begin position="42"/>
        <end position="66"/>
    </location>
</feature>
<sequence>MSFTEKNHNGVAVSSSEFDVHSEDLHLQSKVRSLRLLDAARAAATTLALLMGLVVLGISGNSIYVYNRSHSTDVAWLSAWPSSAAFDFKPTVALVAGSSLVIIANLIALTSHHTTIRSRMTDLRLHTPITFSAPFVGFISALVAIILFYVADSSATKDTLTSWSCRWRHLSTASPAPKFASLCSASHAAVDLAIILIPVEFIAFVLAGWELKVERYTAAYAHARKTPSPALS</sequence>
<gene>
    <name evidence="2" type="ORF">F503_05069</name>
</gene>
<evidence type="ECO:0000313" key="3">
    <source>
        <dbReference type="Proteomes" id="UP000016923"/>
    </source>
</evidence>
<feature type="transmembrane region" description="Helical" evidence="1">
    <location>
        <begin position="129"/>
        <end position="151"/>
    </location>
</feature>
<evidence type="ECO:0000256" key="1">
    <source>
        <dbReference type="SAM" id="Phobius"/>
    </source>
</evidence>
<dbReference type="VEuPathDB" id="FungiDB:F503_05069"/>
<feature type="transmembrane region" description="Helical" evidence="1">
    <location>
        <begin position="86"/>
        <end position="108"/>
    </location>
</feature>
<keyword evidence="1" id="KW-0812">Transmembrane</keyword>
<dbReference type="AlphaFoldDB" id="S3C8Y5"/>
<keyword evidence="3" id="KW-1185">Reference proteome</keyword>
<organism evidence="2 3">
    <name type="scientific">Ophiostoma piceae (strain UAMH 11346)</name>
    <name type="common">Sap stain fungus</name>
    <dbReference type="NCBI Taxonomy" id="1262450"/>
    <lineage>
        <taxon>Eukaryota</taxon>
        <taxon>Fungi</taxon>
        <taxon>Dikarya</taxon>
        <taxon>Ascomycota</taxon>
        <taxon>Pezizomycotina</taxon>
        <taxon>Sordariomycetes</taxon>
        <taxon>Sordariomycetidae</taxon>
        <taxon>Ophiostomatales</taxon>
        <taxon>Ophiostomataceae</taxon>
        <taxon>Ophiostoma</taxon>
    </lineage>
</organism>
<keyword evidence="1" id="KW-0472">Membrane</keyword>
<dbReference type="OMA" id="PHFGTLC"/>
<dbReference type="OrthoDB" id="3890746at2759"/>
<dbReference type="eggNOG" id="ENOG502SP43">
    <property type="taxonomic scope" value="Eukaryota"/>
</dbReference>
<feature type="transmembrane region" description="Helical" evidence="1">
    <location>
        <begin position="188"/>
        <end position="209"/>
    </location>
</feature>
<name>S3C8Y5_OPHP1</name>
<dbReference type="HOGENOM" id="CLU_090736_0_0_1"/>
<reference evidence="2 3" key="1">
    <citation type="journal article" date="2013" name="BMC Genomics">
        <title>The genome and transcriptome of the pine saprophyte Ophiostoma piceae, and a comparison with the bark beetle-associated pine pathogen Grosmannia clavigera.</title>
        <authorList>
            <person name="Haridas S."/>
            <person name="Wang Y."/>
            <person name="Lim L."/>
            <person name="Massoumi Alamouti S."/>
            <person name="Jackman S."/>
            <person name="Docking R."/>
            <person name="Robertson G."/>
            <person name="Birol I."/>
            <person name="Bohlmann J."/>
            <person name="Breuil C."/>
        </authorList>
    </citation>
    <scope>NUCLEOTIDE SEQUENCE [LARGE SCALE GENOMIC DNA]</scope>
    <source>
        <strain evidence="2 3">UAMH 11346</strain>
    </source>
</reference>
<dbReference type="EMBL" id="KE148146">
    <property type="protein sequence ID" value="EPE09974.1"/>
    <property type="molecule type" value="Genomic_DNA"/>
</dbReference>
<dbReference type="Proteomes" id="UP000016923">
    <property type="component" value="Unassembled WGS sequence"/>
</dbReference>
<evidence type="ECO:0000313" key="2">
    <source>
        <dbReference type="EMBL" id="EPE09974.1"/>
    </source>
</evidence>
<proteinExistence type="predicted"/>
<accession>S3C8Y5</accession>
<protein>
    <submittedName>
        <fullName evidence="2">Uncharacterized protein</fullName>
    </submittedName>
</protein>